<keyword evidence="3" id="KW-0804">Transcription</keyword>
<dbReference type="Pfam" id="PF17937">
    <property type="entry name" value="TetR_C_28"/>
    <property type="match status" value="1"/>
</dbReference>
<dbReference type="PROSITE" id="PS50977">
    <property type="entry name" value="HTH_TETR_2"/>
    <property type="match status" value="1"/>
</dbReference>
<dbReference type="EMBL" id="BMKW01000020">
    <property type="protein sequence ID" value="GGJ41411.1"/>
    <property type="molecule type" value="Genomic_DNA"/>
</dbReference>
<evidence type="ECO:0000259" key="5">
    <source>
        <dbReference type="PROSITE" id="PS50977"/>
    </source>
</evidence>
<evidence type="ECO:0000256" key="3">
    <source>
        <dbReference type="ARBA" id="ARBA00023163"/>
    </source>
</evidence>
<sequence>MGRRPVIDRERVLGLAEDILLRDGPRGLTIEALAKAAGVSKGGIQSSFGTKNDLIAALMDRWQAEYDAQVIPLVGASPGPVEAVRGHLRATIDQTDEAYARAAGMMAALIETEQHVATLRDWYRGRFGELDLTTPAGRRARLTLLAAEGAYMCRAFGLMAFTPEEWRSLGQDLDALLAGEL</sequence>
<dbReference type="SUPFAM" id="SSF46689">
    <property type="entry name" value="Homeodomain-like"/>
    <property type="match status" value="1"/>
</dbReference>
<feature type="DNA-binding region" description="H-T-H motif" evidence="4">
    <location>
        <begin position="29"/>
        <end position="48"/>
    </location>
</feature>
<keyword evidence="7" id="KW-1185">Reference proteome</keyword>
<dbReference type="Proteomes" id="UP000661507">
    <property type="component" value="Unassembled WGS sequence"/>
</dbReference>
<evidence type="ECO:0000313" key="7">
    <source>
        <dbReference type="Proteomes" id="UP000661507"/>
    </source>
</evidence>
<dbReference type="InterPro" id="IPR041479">
    <property type="entry name" value="TetR_CgmR_C"/>
</dbReference>
<dbReference type="RefSeq" id="WP_188973140.1">
    <property type="nucleotide sequence ID" value="NZ_BMKW01000020.1"/>
</dbReference>
<evidence type="ECO:0000256" key="2">
    <source>
        <dbReference type="ARBA" id="ARBA00023125"/>
    </source>
</evidence>
<keyword evidence="2 4" id="KW-0238">DNA-binding</keyword>
<proteinExistence type="predicted"/>
<reference evidence="6" key="2">
    <citation type="submission" date="2020-09" db="EMBL/GenBank/DDBJ databases">
        <authorList>
            <person name="Sun Q."/>
            <person name="Zhou Y."/>
        </authorList>
    </citation>
    <scope>NUCLEOTIDE SEQUENCE</scope>
    <source>
        <strain evidence="6">CGMCC 1.3617</strain>
    </source>
</reference>
<evidence type="ECO:0000256" key="1">
    <source>
        <dbReference type="ARBA" id="ARBA00023015"/>
    </source>
</evidence>
<dbReference type="InterPro" id="IPR001647">
    <property type="entry name" value="HTH_TetR"/>
</dbReference>
<protein>
    <submittedName>
        <fullName evidence="6">TetR family transcriptional regulator</fullName>
    </submittedName>
</protein>
<organism evidence="6 7">
    <name type="scientific">Neoroseomonas lacus</name>
    <dbReference type="NCBI Taxonomy" id="287609"/>
    <lineage>
        <taxon>Bacteria</taxon>
        <taxon>Pseudomonadati</taxon>
        <taxon>Pseudomonadota</taxon>
        <taxon>Alphaproteobacteria</taxon>
        <taxon>Acetobacterales</taxon>
        <taxon>Acetobacteraceae</taxon>
        <taxon>Neoroseomonas</taxon>
    </lineage>
</organism>
<reference evidence="6" key="1">
    <citation type="journal article" date="2014" name="Int. J. Syst. Evol. Microbiol.">
        <title>Complete genome sequence of Corynebacterium casei LMG S-19264T (=DSM 44701T), isolated from a smear-ripened cheese.</title>
        <authorList>
            <consortium name="US DOE Joint Genome Institute (JGI-PGF)"/>
            <person name="Walter F."/>
            <person name="Albersmeier A."/>
            <person name="Kalinowski J."/>
            <person name="Ruckert C."/>
        </authorList>
    </citation>
    <scope>NUCLEOTIDE SEQUENCE</scope>
    <source>
        <strain evidence="6">CGMCC 1.3617</strain>
    </source>
</reference>
<dbReference type="Gene3D" id="1.10.357.10">
    <property type="entry name" value="Tetracycline Repressor, domain 2"/>
    <property type="match status" value="1"/>
</dbReference>
<dbReference type="PANTHER" id="PTHR47506">
    <property type="entry name" value="TRANSCRIPTIONAL REGULATORY PROTEIN"/>
    <property type="match status" value="1"/>
</dbReference>
<dbReference type="InterPro" id="IPR009057">
    <property type="entry name" value="Homeodomain-like_sf"/>
</dbReference>
<dbReference type="PANTHER" id="PTHR47506:SF1">
    <property type="entry name" value="HTH-TYPE TRANSCRIPTIONAL REGULATOR YJDC"/>
    <property type="match status" value="1"/>
</dbReference>
<dbReference type="Pfam" id="PF00440">
    <property type="entry name" value="TetR_N"/>
    <property type="match status" value="1"/>
</dbReference>
<keyword evidence="1" id="KW-0805">Transcription regulation</keyword>
<comment type="caution">
    <text evidence="6">The sequence shown here is derived from an EMBL/GenBank/DDBJ whole genome shotgun (WGS) entry which is preliminary data.</text>
</comment>
<gene>
    <name evidence="6" type="ORF">GCM10011320_56220</name>
</gene>
<feature type="domain" description="HTH tetR-type" evidence="5">
    <location>
        <begin position="6"/>
        <end position="66"/>
    </location>
</feature>
<evidence type="ECO:0000313" key="6">
    <source>
        <dbReference type="EMBL" id="GGJ41411.1"/>
    </source>
</evidence>
<evidence type="ECO:0000256" key="4">
    <source>
        <dbReference type="PROSITE-ProRule" id="PRU00335"/>
    </source>
</evidence>
<name>A0A917L2A0_9PROT</name>
<dbReference type="GO" id="GO:0003677">
    <property type="term" value="F:DNA binding"/>
    <property type="evidence" value="ECO:0007669"/>
    <property type="project" value="UniProtKB-UniRule"/>
</dbReference>
<accession>A0A917L2A0</accession>
<dbReference type="AlphaFoldDB" id="A0A917L2A0"/>